<keyword evidence="1" id="KW-0175">Coiled coil</keyword>
<evidence type="ECO:0000313" key="2">
    <source>
        <dbReference type="EMBL" id="KAL3315857.1"/>
    </source>
</evidence>
<name>A0ABD2Q8I6_9PLAT</name>
<feature type="coiled-coil region" evidence="1">
    <location>
        <begin position="1"/>
        <end position="32"/>
    </location>
</feature>
<dbReference type="Proteomes" id="UP001626550">
    <property type="component" value="Unassembled WGS sequence"/>
</dbReference>
<organism evidence="2 3">
    <name type="scientific">Cichlidogyrus casuarinus</name>
    <dbReference type="NCBI Taxonomy" id="1844966"/>
    <lineage>
        <taxon>Eukaryota</taxon>
        <taxon>Metazoa</taxon>
        <taxon>Spiralia</taxon>
        <taxon>Lophotrochozoa</taxon>
        <taxon>Platyhelminthes</taxon>
        <taxon>Monogenea</taxon>
        <taxon>Monopisthocotylea</taxon>
        <taxon>Dactylogyridea</taxon>
        <taxon>Ancyrocephalidae</taxon>
        <taxon>Cichlidogyrus</taxon>
    </lineage>
</organism>
<protein>
    <submittedName>
        <fullName evidence="2">Uncharacterized protein</fullName>
    </submittedName>
</protein>
<comment type="caution">
    <text evidence="2">The sequence shown here is derived from an EMBL/GenBank/DDBJ whole genome shotgun (WGS) entry which is preliminary data.</text>
</comment>
<evidence type="ECO:0000313" key="3">
    <source>
        <dbReference type="Proteomes" id="UP001626550"/>
    </source>
</evidence>
<gene>
    <name evidence="2" type="ORF">Ciccas_005513</name>
</gene>
<dbReference type="EMBL" id="JBJKFK010000651">
    <property type="protein sequence ID" value="KAL3315857.1"/>
    <property type="molecule type" value="Genomic_DNA"/>
</dbReference>
<accession>A0ABD2Q8I6</accession>
<reference evidence="2 3" key="1">
    <citation type="submission" date="2024-11" db="EMBL/GenBank/DDBJ databases">
        <title>Adaptive evolution of stress response genes in parasites aligns with host niche diversity.</title>
        <authorList>
            <person name="Hahn C."/>
            <person name="Resl P."/>
        </authorList>
    </citation>
    <scope>NUCLEOTIDE SEQUENCE [LARGE SCALE GENOMIC DNA]</scope>
    <source>
        <strain evidence="2">EGGRZ-B1_66</strain>
        <tissue evidence="2">Body</tissue>
    </source>
</reference>
<keyword evidence="3" id="KW-1185">Reference proteome</keyword>
<evidence type="ECO:0000256" key="1">
    <source>
        <dbReference type="SAM" id="Coils"/>
    </source>
</evidence>
<proteinExistence type="predicted"/>
<dbReference type="AlphaFoldDB" id="A0ABD2Q8I6"/>
<sequence>MTSELQEIKSELQQMRKANEELLRSVAKQEQAVAGHSARMLSVETLAQDIEGAILCDLRNKEEVEALNDKRAKLANGIVLKSAEHLLRKDRRVAMILADCPESDKDFDQINAACTNLEFPKVIRTWRLVNGKACALYRDRTQKPSVGYTPSSCIDNPASQKPSVGYTPPSCIDNPASQKPSVGYTPPSCIDNPASQKPSVGYSPFSMLSCYPPAKKNHKHVGPKVDKRFSSGSYVKLFNDPYVAFREIIRSEKPGLHEVDNMPRMHQFYYQAFVKNMLIPTNEMNQQLAQKIGAILYQDLLDEYVFSSSLSMVKLA</sequence>